<reference evidence="1" key="2">
    <citation type="submission" date="2022-05" db="EMBL/GenBank/DDBJ databases">
        <authorList>
            <person name="Proctor A.L."/>
            <person name="Phillips G.J."/>
            <person name="Wannemuehler M.J."/>
        </authorList>
    </citation>
    <scope>NUCLEOTIDE SEQUENCE</scope>
    <source>
        <strain evidence="1">ASF457</strain>
    </source>
</reference>
<proteinExistence type="predicted"/>
<dbReference type="EMBL" id="CP097562">
    <property type="protein sequence ID" value="USF23753.1"/>
    <property type="molecule type" value="Genomic_DNA"/>
</dbReference>
<dbReference type="KEGG" id="msch:N508_000820"/>
<protein>
    <submittedName>
        <fullName evidence="1">Uncharacterized protein</fullName>
    </submittedName>
</protein>
<reference evidence="1" key="3">
    <citation type="submission" date="2022-06" db="EMBL/GenBank/DDBJ databases">
        <title>Resources to Facilitate Use of the Altered Schaedler Flora (ASF) Mouse Model to Study Microbiome Function.</title>
        <authorList>
            <person name="Proctor A."/>
            <person name="Parvinroo S."/>
            <person name="Richie T."/>
            <person name="Jia X."/>
            <person name="Lee S.T.M."/>
            <person name="Karp P.D."/>
            <person name="Paley S."/>
            <person name="Kostic A.D."/>
            <person name="Pierre J.F."/>
            <person name="Wannemuehler M.J."/>
            <person name="Phillips G.J."/>
        </authorList>
    </citation>
    <scope>NUCLEOTIDE SEQUENCE</scope>
    <source>
        <strain evidence="1">ASF457</strain>
    </source>
</reference>
<dbReference type="Proteomes" id="UP000017429">
    <property type="component" value="Chromosome"/>
</dbReference>
<gene>
    <name evidence="1" type="ORF">N508_000820</name>
</gene>
<accession>V2QFB0</accession>
<evidence type="ECO:0000313" key="1">
    <source>
        <dbReference type="EMBL" id="USF23753.1"/>
    </source>
</evidence>
<evidence type="ECO:0000313" key="2">
    <source>
        <dbReference type="Proteomes" id="UP000017429"/>
    </source>
</evidence>
<sequence length="200" mass="21791">MEGTYNIEFFYVDAKVETLTTDCSMVATYIGAEAKKCNKPDTDGVKHKGQATIKVNDNGSVKVISKVQINGGVFDTSSIIQSVASDKTYNFTEFPTVPSSAISKTTINAAAGNDIKGTYGRSAKTLVDETKSDKNTFNFTVAEDGIVVSRVTDKTVMPADTVIRMKKTSNDVIELDPNTPYDTPVINNFSQDIKYELKNN</sequence>
<dbReference type="RefSeq" id="WP_023275125.1">
    <property type="nucleotide sequence ID" value="NZ_CP097562.1"/>
</dbReference>
<reference evidence="1" key="1">
    <citation type="journal article" date="2014" name="Genome Announc.">
        <title>Draft genome sequences of the altered schaedler flora, a defined bacterial community from gnotobiotic mice.</title>
        <authorList>
            <person name="Wannemuehler M.J."/>
            <person name="Overstreet A.M."/>
            <person name="Ward D.V."/>
            <person name="Phillips G.J."/>
        </authorList>
    </citation>
    <scope>NUCLEOTIDE SEQUENCE</scope>
    <source>
        <strain evidence="1">ASF457</strain>
    </source>
</reference>
<dbReference type="AlphaFoldDB" id="V2QFB0"/>
<keyword evidence="2" id="KW-1185">Reference proteome</keyword>
<name>V2QFB0_9BACT</name>
<organism evidence="1 2">
    <name type="scientific">Mucispirillum schaedleri ASF457</name>
    <dbReference type="NCBI Taxonomy" id="1379858"/>
    <lineage>
        <taxon>Bacteria</taxon>
        <taxon>Pseudomonadati</taxon>
        <taxon>Deferribacterota</taxon>
        <taxon>Deferribacteres</taxon>
        <taxon>Deferribacterales</taxon>
        <taxon>Mucispirillaceae</taxon>
        <taxon>Mucispirillum</taxon>
    </lineage>
</organism>